<feature type="transmembrane region" description="Helical" evidence="1">
    <location>
        <begin position="6"/>
        <end position="26"/>
    </location>
</feature>
<keyword evidence="1" id="KW-0812">Transmembrane</keyword>
<comment type="caution">
    <text evidence="2">The sequence shown here is derived from an EMBL/GenBank/DDBJ whole genome shotgun (WGS) entry which is preliminary data.</text>
</comment>
<proteinExistence type="predicted"/>
<feature type="non-terminal residue" evidence="2">
    <location>
        <position position="1"/>
    </location>
</feature>
<dbReference type="EMBL" id="JBEYXT010000212">
    <property type="protein sequence ID" value="MEU6805520.1"/>
    <property type="molecule type" value="Genomic_DNA"/>
</dbReference>
<sequence length="36" mass="3862">ASEYSLGSAIGVVMLVILLAITLVYLRLLRGQGEEL</sequence>
<keyword evidence="1" id="KW-1133">Transmembrane helix</keyword>
<gene>
    <name evidence="2" type="ORF">ABZ931_31630</name>
</gene>
<organism evidence="2 3">
    <name type="scientific">Streptomyces neyagawaensis</name>
    <dbReference type="NCBI Taxonomy" id="42238"/>
    <lineage>
        <taxon>Bacteria</taxon>
        <taxon>Bacillati</taxon>
        <taxon>Actinomycetota</taxon>
        <taxon>Actinomycetes</taxon>
        <taxon>Kitasatosporales</taxon>
        <taxon>Streptomycetaceae</taxon>
        <taxon>Streptomyces</taxon>
    </lineage>
</organism>
<keyword evidence="1" id="KW-0472">Membrane</keyword>
<evidence type="ECO:0000313" key="2">
    <source>
        <dbReference type="EMBL" id="MEU6805520.1"/>
    </source>
</evidence>
<evidence type="ECO:0000313" key="3">
    <source>
        <dbReference type="Proteomes" id="UP001551189"/>
    </source>
</evidence>
<reference evidence="2 3" key="1">
    <citation type="submission" date="2024-06" db="EMBL/GenBank/DDBJ databases">
        <title>The Natural Products Discovery Center: Release of the First 8490 Sequenced Strains for Exploring Actinobacteria Biosynthetic Diversity.</title>
        <authorList>
            <person name="Kalkreuter E."/>
            <person name="Kautsar S.A."/>
            <person name="Yang D."/>
            <person name="Bader C.D."/>
            <person name="Teijaro C.N."/>
            <person name="Fluegel L."/>
            <person name="Davis C.M."/>
            <person name="Simpson J.R."/>
            <person name="Lauterbach L."/>
            <person name="Steele A.D."/>
            <person name="Gui C."/>
            <person name="Meng S."/>
            <person name="Li G."/>
            <person name="Viehrig K."/>
            <person name="Ye F."/>
            <person name="Su P."/>
            <person name="Kiefer A.F."/>
            <person name="Nichols A."/>
            <person name="Cepeda A.J."/>
            <person name="Yan W."/>
            <person name="Fan B."/>
            <person name="Jiang Y."/>
            <person name="Adhikari A."/>
            <person name="Zheng C.-J."/>
            <person name="Schuster L."/>
            <person name="Cowan T.M."/>
            <person name="Smanski M.J."/>
            <person name="Chevrette M.G."/>
            <person name="De Carvalho L.P.S."/>
            <person name="Shen B."/>
        </authorList>
    </citation>
    <scope>NUCLEOTIDE SEQUENCE [LARGE SCALE GENOMIC DNA]</scope>
    <source>
        <strain evidence="2 3">NPDC046851</strain>
    </source>
</reference>
<evidence type="ECO:0000256" key="1">
    <source>
        <dbReference type="SAM" id="Phobius"/>
    </source>
</evidence>
<accession>A0ABV3B7U7</accession>
<keyword evidence="3" id="KW-1185">Reference proteome</keyword>
<protein>
    <submittedName>
        <fullName evidence="2">Sugar ABC transporter permease</fullName>
    </submittedName>
</protein>
<dbReference type="Proteomes" id="UP001551189">
    <property type="component" value="Unassembled WGS sequence"/>
</dbReference>
<name>A0ABV3B7U7_9ACTN</name>